<dbReference type="PANTHER" id="PTHR45737">
    <property type="entry name" value="VON WILLEBRAND FACTOR A DOMAIN-CONTAINING PROTEIN 5A"/>
    <property type="match status" value="1"/>
</dbReference>
<name>A0A815MBG7_9BILA</name>
<dbReference type="AlphaFoldDB" id="A0A815MBG7"/>
<dbReference type="SMART" id="SM00609">
    <property type="entry name" value="VIT"/>
    <property type="match status" value="1"/>
</dbReference>
<sequence length="460" mass="51715">MLRIKSSLDSIDNRRQLHEYVPLKQVSVDATIKSFAADVTIKQVFRNDETIPIETVYCFPIEEQAAVYGFVAHIDDREIIAQLKEKTEAQKEYTDALRQGHGAYLLEQDEKSQDNFIINVGALLPGKECCITISYVSELDLIQNGRTIRFVVPTTIAPRYNPNQGDISSPAGTTSKYVQSSPYTIEFHCQVDKIGVSRISSSSHSIQVDVGQQNVYVIEFAQQNTHLDRDILLDIDLSENRSNTIVAIEPGAVMASFMPTDEDCRRAMNNATITNEFMFIIDCSGSMSSESKIELAHQAMILFLKSLPVHCHFNIIRFGSNYQTLFNEITAMYDEENARKAEQLINTMRADMGGTELLKPFEWLQKYPPEQSRARQIFLLTDGEISNVSEVLDLCRSMSTFARIFSFGLGDSPSRSLVKGLARTTNGHFVFIPPKSSVDVYVGEQLQKALQSCITNIQVK</sequence>
<dbReference type="PROSITE" id="PS51468">
    <property type="entry name" value="VIT"/>
    <property type="match status" value="1"/>
</dbReference>
<feature type="domain" description="VIT" evidence="2">
    <location>
        <begin position="7"/>
        <end position="137"/>
    </location>
</feature>
<dbReference type="Gene3D" id="3.40.50.410">
    <property type="entry name" value="von Willebrand factor, type A domain"/>
    <property type="match status" value="1"/>
</dbReference>
<dbReference type="Pfam" id="PF13768">
    <property type="entry name" value="VWA_3"/>
    <property type="match status" value="1"/>
</dbReference>
<dbReference type="Pfam" id="PF08487">
    <property type="entry name" value="VIT"/>
    <property type="match status" value="1"/>
</dbReference>
<keyword evidence="8" id="KW-1185">Reference proteome</keyword>
<evidence type="ECO:0000313" key="8">
    <source>
        <dbReference type="Proteomes" id="UP000663870"/>
    </source>
</evidence>
<dbReference type="EMBL" id="CAJNOT010001954">
    <property type="protein sequence ID" value="CAF1268248.1"/>
    <property type="molecule type" value="Genomic_DNA"/>
</dbReference>
<proteinExistence type="predicted"/>
<dbReference type="EMBL" id="CAJNOH010006129">
    <property type="protein sequence ID" value="CAF1422264.1"/>
    <property type="molecule type" value="Genomic_DNA"/>
</dbReference>
<evidence type="ECO:0000313" key="3">
    <source>
        <dbReference type="EMBL" id="CAF1268248.1"/>
    </source>
</evidence>
<dbReference type="Proteomes" id="UP000663854">
    <property type="component" value="Unassembled WGS sequence"/>
</dbReference>
<dbReference type="EMBL" id="CAJOBD010001571">
    <property type="protein sequence ID" value="CAF3813100.1"/>
    <property type="molecule type" value="Genomic_DNA"/>
</dbReference>
<dbReference type="EMBL" id="CAJNOL010007674">
    <property type="protein sequence ID" value="CAF1630423.1"/>
    <property type="molecule type" value="Genomic_DNA"/>
</dbReference>
<evidence type="ECO:0000259" key="1">
    <source>
        <dbReference type="PROSITE" id="PS50234"/>
    </source>
</evidence>
<reference evidence="4" key="1">
    <citation type="submission" date="2021-02" db="EMBL/GenBank/DDBJ databases">
        <authorList>
            <person name="Nowell W R."/>
        </authorList>
    </citation>
    <scope>NUCLEOTIDE SEQUENCE</scope>
</reference>
<comment type="caution">
    <text evidence="4">The sequence shown here is derived from an EMBL/GenBank/DDBJ whole genome shotgun (WGS) entry which is preliminary data.</text>
</comment>
<dbReference type="PANTHER" id="PTHR45737:SF6">
    <property type="entry name" value="VON WILLEBRAND FACTOR A DOMAIN-CONTAINING PROTEIN 5A"/>
    <property type="match status" value="1"/>
</dbReference>
<gene>
    <name evidence="6" type="ORF">JBS370_LOCUS15986</name>
    <name evidence="5" type="ORF">JXQ802_LOCUS51726</name>
    <name evidence="4" type="ORF">PYM288_LOCUS35469</name>
    <name evidence="3" type="ORF">ZHD862_LOCUS26269</name>
</gene>
<dbReference type="Proteomes" id="UP000663864">
    <property type="component" value="Unassembled WGS sequence"/>
</dbReference>
<dbReference type="InterPro" id="IPR036465">
    <property type="entry name" value="vWFA_dom_sf"/>
</dbReference>
<evidence type="ECO:0000313" key="7">
    <source>
        <dbReference type="Proteomes" id="UP000663854"/>
    </source>
</evidence>
<protein>
    <submittedName>
        <fullName evidence="4">Uncharacterized protein</fullName>
    </submittedName>
</protein>
<accession>A0A815MBG7</accession>
<dbReference type="InterPro" id="IPR002035">
    <property type="entry name" value="VWF_A"/>
</dbReference>
<dbReference type="SMART" id="SM00327">
    <property type="entry name" value="VWA"/>
    <property type="match status" value="1"/>
</dbReference>
<dbReference type="Proteomes" id="UP000663870">
    <property type="component" value="Unassembled WGS sequence"/>
</dbReference>
<feature type="domain" description="VWFA" evidence="1">
    <location>
        <begin position="276"/>
        <end position="457"/>
    </location>
</feature>
<evidence type="ECO:0000313" key="5">
    <source>
        <dbReference type="EMBL" id="CAF1630423.1"/>
    </source>
</evidence>
<dbReference type="PROSITE" id="PS50234">
    <property type="entry name" value="VWFA"/>
    <property type="match status" value="1"/>
</dbReference>
<dbReference type="InterPro" id="IPR013694">
    <property type="entry name" value="VIT"/>
</dbReference>
<evidence type="ECO:0000259" key="2">
    <source>
        <dbReference type="PROSITE" id="PS51468"/>
    </source>
</evidence>
<organism evidence="4 7">
    <name type="scientific">Rotaria sordida</name>
    <dbReference type="NCBI Taxonomy" id="392033"/>
    <lineage>
        <taxon>Eukaryota</taxon>
        <taxon>Metazoa</taxon>
        <taxon>Spiralia</taxon>
        <taxon>Gnathifera</taxon>
        <taxon>Rotifera</taxon>
        <taxon>Eurotatoria</taxon>
        <taxon>Bdelloidea</taxon>
        <taxon>Philodinida</taxon>
        <taxon>Philodinidae</taxon>
        <taxon>Rotaria</taxon>
    </lineage>
</organism>
<dbReference type="Proteomes" id="UP000663836">
    <property type="component" value="Unassembled WGS sequence"/>
</dbReference>
<evidence type="ECO:0000313" key="6">
    <source>
        <dbReference type="EMBL" id="CAF3813100.1"/>
    </source>
</evidence>
<evidence type="ECO:0000313" key="4">
    <source>
        <dbReference type="EMBL" id="CAF1422264.1"/>
    </source>
</evidence>
<dbReference type="SUPFAM" id="SSF53300">
    <property type="entry name" value="vWA-like"/>
    <property type="match status" value="1"/>
</dbReference>